<evidence type="ECO:0000256" key="2">
    <source>
        <dbReference type="ARBA" id="ARBA00007375"/>
    </source>
</evidence>
<keyword evidence="4 6" id="KW-1133">Transmembrane helix</keyword>
<evidence type="ECO:0000256" key="1">
    <source>
        <dbReference type="ARBA" id="ARBA00004141"/>
    </source>
</evidence>
<dbReference type="Proteomes" id="UP000283269">
    <property type="component" value="Unassembled WGS sequence"/>
</dbReference>
<dbReference type="PANTHER" id="PTHR31885:SF6">
    <property type="entry name" value="GH04784P"/>
    <property type="match status" value="1"/>
</dbReference>
<comment type="caution">
    <text evidence="7">The sequence shown here is derived from an EMBL/GenBank/DDBJ whole genome shotgun (WGS) entry which is preliminary data.</text>
</comment>
<sequence>MSMVNSRLEALGVKLPVDPYPAALAASVALLIISETNSFYPGSAGFKITASLSFLGAGIQAATTGDALLRPENRSSIAMVAGLIFSLIGDILLIPTPTRYAQKQTKSAPTCSPESDGDSPLFKAGTLFFALAHISYIAAFLSGSSLAAFRLPDFVLALSFGAGLSYWLGILQKTPGPDAWFNIPQEMRGLVTAYVVIIMTMVATATATDTGHQKIVGAWTFMISDLFVAADAFGVKKAQAQNCRGQQGWKARSVGWIAYFGAQLLLTGSI</sequence>
<organism evidence="7 8">
    <name type="scientific">Psilocybe cyanescens</name>
    <dbReference type="NCBI Taxonomy" id="93625"/>
    <lineage>
        <taxon>Eukaryota</taxon>
        <taxon>Fungi</taxon>
        <taxon>Dikarya</taxon>
        <taxon>Basidiomycota</taxon>
        <taxon>Agaricomycotina</taxon>
        <taxon>Agaricomycetes</taxon>
        <taxon>Agaricomycetidae</taxon>
        <taxon>Agaricales</taxon>
        <taxon>Agaricineae</taxon>
        <taxon>Strophariaceae</taxon>
        <taxon>Psilocybe</taxon>
    </lineage>
</organism>
<feature type="transmembrane region" description="Helical" evidence="6">
    <location>
        <begin position="191"/>
        <end position="208"/>
    </location>
</feature>
<feature type="transmembrane region" description="Helical" evidence="6">
    <location>
        <begin position="127"/>
        <end position="148"/>
    </location>
</feature>
<evidence type="ECO:0000256" key="5">
    <source>
        <dbReference type="ARBA" id="ARBA00023136"/>
    </source>
</evidence>
<evidence type="ECO:0008006" key="9">
    <source>
        <dbReference type="Google" id="ProtNLM"/>
    </source>
</evidence>
<evidence type="ECO:0000313" key="7">
    <source>
        <dbReference type="EMBL" id="PPQ91039.1"/>
    </source>
</evidence>
<evidence type="ECO:0000256" key="6">
    <source>
        <dbReference type="SAM" id="Phobius"/>
    </source>
</evidence>
<evidence type="ECO:0000256" key="4">
    <source>
        <dbReference type="ARBA" id="ARBA00022989"/>
    </source>
</evidence>
<comment type="similarity">
    <text evidence="2">Belongs to the TMEM86 family.</text>
</comment>
<dbReference type="AlphaFoldDB" id="A0A409XJV7"/>
<keyword evidence="5 6" id="KW-0472">Membrane</keyword>
<reference evidence="7 8" key="1">
    <citation type="journal article" date="2018" name="Evol. Lett.">
        <title>Horizontal gene cluster transfer increased hallucinogenic mushroom diversity.</title>
        <authorList>
            <person name="Reynolds H.T."/>
            <person name="Vijayakumar V."/>
            <person name="Gluck-Thaler E."/>
            <person name="Korotkin H.B."/>
            <person name="Matheny P.B."/>
            <person name="Slot J.C."/>
        </authorList>
    </citation>
    <scope>NUCLEOTIDE SEQUENCE [LARGE SCALE GENOMIC DNA]</scope>
    <source>
        <strain evidence="7 8">2631</strain>
    </source>
</reference>
<protein>
    <recommendedName>
        <fullName evidence="9">YhhN-like protein</fullName>
    </recommendedName>
</protein>
<dbReference type="EMBL" id="NHYD01001492">
    <property type="protein sequence ID" value="PPQ91039.1"/>
    <property type="molecule type" value="Genomic_DNA"/>
</dbReference>
<feature type="transmembrane region" description="Helical" evidence="6">
    <location>
        <begin position="154"/>
        <end position="171"/>
    </location>
</feature>
<dbReference type="GO" id="GO:0016787">
    <property type="term" value="F:hydrolase activity"/>
    <property type="evidence" value="ECO:0007669"/>
    <property type="project" value="TreeGrafter"/>
</dbReference>
<evidence type="ECO:0000256" key="3">
    <source>
        <dbReference type="ARBA" id="ARBA00022692"/>
    </source>
</evidence>
<dbReference type="STRING" id="93625.A0A409XJV7"/>
<dbReference type="OrthoDB" id="2133758at2759"/>
<dbReference type="Pfam" id="PF07947">
    <property type="entry name" value="YhhN"/>
    <property type="match status" value="1"/>
</dbReference>
<dbReference type="InterPro" id="IPR012506">
    <property type="entry name" value="TMEM86B-like"/>
</dbReference>
<accession>A0A409XJV7</accession>
<keyword evidence="8" id="KW-1185">Reference proteome</keyword>
<keyword evidence="3 6" id="KW-0812">Transmembrane</keyword>
<dbReference type="GO" id="GO:0016020">
    <property type="term" value="C:membrane"/>
    <property type="evidence" value="ECO:0007669"/>
    <property type="project" value="UniProtKB-SubCell"/>
</dbReference>
<gene>
    <name evidence="7" type="ORF">CVT25_013964</name>
</gene>
<dbReference type="InParanoid" id="A0A409XJV7"/>
<name>A0A409XJV7_PSICY</name>
<comment type="subcellular location">
    <subcellularLocation>
        <location evidence="1">Membrane</location>
        <topology evidence="1">Multi-pass membrane protein</topology>
    </subcellularLocation>
</comment>
<evidence type="ECO:0000313" key="8">
    <source>
        <dbReference type="Proteomes" id="UP000283269"/>
    </source>
</evidence>
<proteinExistence type="inferred from homology"/>
<dbReference type="PANTHER" id="PTHR31885">
    <property type="entry name" value="GH04784P"/>
    <property type="match status" value="1"/>
</dbReference>
<feature type="transmembrane region" description="Helical" evidence="6">
    <location>
        <begin position="75"/>
        <end position="94"/>
    </location>
</feature>